<dbReference type="Gene3D" id="1.20.200.10">
    <property type="entry name" value="Fumarase/aspartase (Central domain)"/>
    <property type="match status" value="1"/>
</dbReference>
<evidence type="ECO:0000256" key="2">
    <source>
        <dbReference type="ARBA" id="ARBA00012992"/>
    </source>
</evidence>
<feature type="domain" description="Fumarase C C-terminal" evidence="6">
    <location>
        <begin position="410"/>
        <end position="462"/>
    </location>
</feature>
<evidence type="ECO:0000259" key="5">
    <source>
        <dbReference type="Pfam" id="PF00206"/>
    </source>
</evidence>
<dbReference type="GO" id="GO:0006099">
    <property type="term" value="P:tricarboxylic acid cycle"/>
    <property type="evidence" value="ECO:0007669"/>
    <property type="project" value="InterPro"/>
</dbReference>
<dbReference type="GO" id="GO:0008797">
    <property type="term" value="F:aspartate ammonia-lyase activity"/>
    <property type="evidence" value="ECO:0007669"/>
    <property type="project" value="UniProtKB-EC"/>
</dbReference>
<evidence type="ECO:0000256" key="3">
    <source>
        <dbReference type="ARBA" id="ARBA00022605"/>
    </source>
</evidence>
<dbReference type="InterPro" id="IPR024083">
    <property type="entry name" value="Fumarase/histidase_N"/>
</dbReference>
<proteinExistence type="predicted"/>
<dbReference type="Gene3D" id="1.10.40.30">
    <property type="entry name" value="Fumarase/aspartase (C-terminal domain)"/>
    <property type="match status" value="1"/>
</dbReference>
<evidence type="ECO:0000256" key="1">
    <source>
        <dbReference type="ARBA" id="ARBA00001494"/>
    </source>
</evidence>
<dbReference type="InterPro" id="IPR000362">
    <property type="entry name" value="Fumarate_lyase_fam"/>
</dbReference>
<dbReference type="EMBL" id="CP009933">
    <property type="protein sequence ID" value="AKA69006.1"/>
    <property type="molecule type" value="Genomic_DNA"/>
</dbReference>
<dbReference type="PANTHER" id="PTHR42696:SF2">
    <property type="entry name" value="ASPARTATE AMMONIA-LYASE"/>
    <property type="match status" value="1"/>
</dbReference>
<dbReference type="HOGENOM" id="CLU_021594_4_1_9"/>
<name>A0A0E3GQR0_CLOSL</name>
<dbReference type="GO" id="GO:0005829">
    <property type="term" value="C:cytosol"/>
    <property type="evidence" value="ECO:0007669"/>
    <property type="project" value="TreeGrafter"/>
</dbReference>
<evidence type="ECO:0000313" key="8">
    <source>
        <dbReference type="Proteomes" id="UP000033115"/>
    </source>
</evidence>
<comment type="catalytic activity">
    <reaction evidence="1">
        <text>L-aspartate = fumarate + NH4(+)</text>
        <dbReference type="Rhea" id="RHEA:16601"/>
        <dbReference type="ChEBI" id="CHEBI:28938"/>
        <dbReference type="ChEBI" id="CHEBI:29806"/>
        <dbReference type="ChEBI" id="CHEBI:29991"/>
        <dbReference type="EC" id="4.3.1.1"/>
    </reaction>
</comment>
<evidence type="ECO:0000259" key="6">
    <source>
        <dbReference type="Pfam" id="PF10415"/>
    </source>
</evidence>
<dbReference type="PROSITE" id="PS00163">
    <property type="entry name" value="FUMARATE_LYASES"/>
    <property type="match status" value="1"/>
</dbReference>
<dbReference type="FunFam" id="1.10.275.10:FF:000001">
    <property type="entry name" value="Fumarate hydratase, mitochondrial"/>
    <property type="match status" value="1"/>
</dbReference>
<dbReference type="FunFam" id="1.20.200.10:FF:000001">
    <property type="entry name" value="Fumarate hydratase, mitochondrial"/>
    <property type="match status" value="1"/>
</dbReference>
<organism evidence="7 8">
    <name type="scientific">Clostridium scatologenes</name>
    <dbReference type="NCBI Taxonomy" id="1548"/>
    <lineage>
        <taxon>Bacteria</taxon>
        <taxon>Bacillati</taxon>
        <taxon>Bacillota</taxon>
        <taxon>Clostridia</taxon>
        <taxon>Eubacteriales</taxon>
        <taxon>Clostridiaceae</taxon>
        <taxon>Clostridium</taxon>
    </lineage>
</organism>
<dbReference type="GO" id="GO:0008652">
    <property type="term" value="P:amino acid biosynthetic process"/>
    <property type="evidence" value="ECO:0007669"/>
    <property type="project" value="UniProtKB-KW"/>
</dbReference>
<dbReference type="Pfam" id="PF10415">
    <property type="entry name" value="FumaraseC_C"/>
    <property type="match status" value="1"/>
</dbReference>
<dbReference type="InterPro" id="IPR020557">
    <property type="entry name" value="Fumarate_lyase_CS"/>
</dbReference>
<keyword evidence="3" id="KW-0028">Amino-acid biosynthesis</keyword>
<keyword evidence="8" id="KW-1185">Reference proteome</keyword>
<dbReference type="SUPFAM" id="SSF48557">
    <property type="entry name" value="L-aspartase-like"/>
    <property type="match status" value="1"/>
</dbReference>
<protein>
    <recommendedName>
        <fullName evidence="2">aspartate ammonia-lyase</fullName>
        <ecNumber evidence="2">4.3.1.1</ecNumber>
    </recommendedName>
</protein>
<dbReference type="GO" id="GO:0006531">
    <property type="term" value="P:aspartate metabolic process"/>
    <property type="evidence" value="ECO:0007669"/>
    <property type="project" value="TreeGrafter"/>
</dbReference>
<dbReference type="STRING" id="1548.CSCA_1881"/>
<dbReference type="AlphaFoldDB" id="A0A0E3GQR0"/>
<reference evidence="7 8" key="1">
    <citation type="journal article" date="2015" name="J. Biotechnol.">
        <title>Complete genome sequence of a malodorant-producing acetogen, Clostridium scatologenes ATCC 25775(T).</title>
        <authorList>
            <person name="Zhu Z."/>
            <person name="Guo T."/>
            <person name="Zheng H."/>
            <person name="Song T."/>
            <person name="Ouyang P."/>
            <person name="Xie J."/>
        </authorList>
    </citation>
    <scope>NUCLEOTIDE SEQUENCE [LARGE SCALE GENOMIC DNA]</scope>
    <source>
        <strain evidence="7 8">ATCC 25775</strain>
    </source>
</reference>
<evidence type="ECO:0000256" key="4">
    <source>
        <dbReference type="ARBA" id="ARBA00023239"/>
    </source>
</evidence>
<dbReference type="PANTHER" id="PTHR42696">
    <property type="entry name" value="ASPARTATE AMMONIA-LYASE"/>
    <property type="match status" value="1"/>
</dbReference>
<dbReference type="InterPro" id="IPR008948">
    <property type="entry name" value="L-Aspartase-like"/>
</dbReference>
<dbReference type="InterPro" id="IPR022761">
    <property type="entry name" value="Fumarate_lyase_N"/>
</dbReference>
<dbReference type="CDD" id="cd01357">
    <property type="entry name" value="Aspartase"/>
    <property type="match status" value="1"/>
</dbReference>
<evidence type="ECO:0000313" key="7">
    <source>
        <dbReference type="EMBL" id="AKA69006.1"/>
    </source>
</evidence>
<dbReference type="KEGG" id="csq:CSCA_1881"/>
<keyword evidence="4 7" id="KW-0456">Lyase</keyword>
<accession>A0A0E3GQR0</accession>
<dbReference type="Proteomes" id="UP000033115">
    <property type="component" value="Chromosome"/>
</dbReference>
<feature type="domain" description="Fumarate lyase N-terminal" evidence="5">
    <location>
        <begin position="15"/>
        <end position="343"/>
    </location>
</feature>
<dbReference type="InterPro" id="IPR018951">
    <property type="entry name" value="Fumarase_C_C"/>
</dbReference>
<dbReference type="FunFam" id="1.10.40.30:FF:000002">
    <property type="entry name" value="Fumarate hydratase class II"/>
    <property type="match status" value="1"/>
</dbReference>
<dbReference type="PRINTS" id="PR00149">
    <property type="entry name" value="FUMRATELYASE"/>
</dbReference>
<dbReference type="Gene3D" id="1.10.275.10">
    <property type="entry name" value="Fumarase/aspartase (N-terminal domain)"/>
    <property type="match status" value="1"/>
</dbReference>
<dbReference type="Pfam" id="PF00206">
    <property type="entry name" value="Lyase_1"/>
    <property type="match status" value="1"/>
</dbReference>
<gene>
    <name evidence="7" type="ORF">CSCA_1881</name>
</gene>
<dbReference type="InterPro" id="IPR051546">
    <property type="entry name" value="Aspartate_Ammonia-Lyase"/>
</dbReference>
<sequence>MAININFRVEKDLLGEKKINSNAYYGINTSRALDNFNVSSKKVNLHLIKAIVTIKKSAAITHKKLKELSPEIADAIIESCDKILKDEFNSEFVVDALQGGAGTSTNMNVNEVIANVAIELLGGEKGDYSLVHPLHHVNMSQSTNDVYPTAIRIAAIKLLRPLSLAFANLQEALQIKENEFADVLKLGRTQLMDALPMMAGQGFGAYARAISRDRWRLYKVEERLREINIGGTAIGTGMNATLKYIFLMTDILQDLTGLGLARSDYPMDTTQNMDVFVEVSGLLKSASVNLIKISNDIRLLGSGPRGGIGELSLPKVQAGSSIMAGKVNPVIAEMAAQTSMKVISNDAAITYAAASGQLELNAFGPLIAESLLESLEILTNAVNIFTEKCINGLEVNEGNCIHNLESSASIVTALVHHIGYDKASEIAKRSLKESKTIKELCLEEKILTPEKLNEILNPYEITKPGIPGMKEGKKQ</sequence>
<dbReference type="EC" id="4.3.1.1" evidence="2"/>
<dbReference type="NCBIfam" id="NF008909">
    <property type="entry name" value="PRK12273.1"/>
    <property type="match status" value="1"/>
</dbReference>
<dbReference type="RefSeq" id="WP_029954937.1">
    <property type="nucleotide sequence ID" value="NZ_CP009933.1"/>
</dbReference>